<feature type="transmembrane region" description="Helical" evidence="2">
    <location>
        <begin position="24"/>
        <end position="46"/>
    </location>
</feature>
<dbReference type="PANTHER" id="PTHR21666">
    <property type="entry name" value="PEPTIDASE-RELATED"/>
    <property type="match status" value="1"/>
</dbReference>
<dbReference type="InterPro" id="IPR016047">
    <property type="entry name" value="M23ase_b-sheet_dom"/>
</dbReference>
<dbReference type="OrthoDB" id="9815245at2"/>
<keyword evidence="2" id="KW-0812">Transmembrane</keyword>
<evidence type="ECO:0000313" key="5">
    <source>
        <dbReference type="Proteomes" id="UP000054770"/>
    </source>
</evidence>
<protein>
    <submittedName>
        <fullName evidence="4">Peptidase M23B</fullName>
    </submittedName>
</protein>
<gene>
    <name evidence="4" type="ORF">AWB68_05334</name>
</gene>
<dbReference type="GO" id="GO:0004222">
    <property type="term" value="F:metalloendopeptidase activity"/>
    <property type="evidence" value="ECO:0007669"/>
    <property type="project" value="TreeGrafter"/>
</dbReference>
<sequence length="326" mass="34814">MAFVIWSRRSVSSQRVRFVEARTARVIAVVAVVALIVAALALGIAIGSTLGSSHASDERTQRARHSYELDELGKVSATLTQIEPRVALLSAKVNELRNFEDRLKASRKSADGPDVHVVPPLPDSEESVPLDGAGGPLLPPRVCDTERAANEGTAPQRLKRTQKVIDCLDDTLSRLESEVLPHYTSYMAFPGRDPAPGSRQGSPYGNRVDPFTGHASFHPGMDLVAPSGASILATAGGRVIQAGPHGGYGNAIDIRHSDGIVTRYGHTSKIFVRAGDLVMPGQKIAEVGSTGRSTGPHLHFEVIVDGAQINPKPYLALFRLKSNAQS</sequence>
<dbReference type="InterPro" id="IPR011055">
    <property type="entry name" value="Dup_hybrid_motif"/>
</dbReference>
<evidence type="ECO:0000256" key="1">
    <source>
        <dbReference type="SAM" id="MobiDB-lite"/>
    </source>
</evidence>
<dbReference type="Gene3D" id="2.70.70.10">
    <property type="entry name" value="Glucose Permease (Domain IIA)"/>
    <property type="match status" value="1"/>
</dbReference>
<dbReference type="AlphaFoldDB" id="A0A158KC81"/>
<reference evidence="4" key="1">
    <citation type="submission" date="2016-01" db="EMBL/GenBank/DDBJ databases">
        <authorList>
            <person name="Peeters C."/>
        </authorList>
    </citation>
    <scope>NUCLEOTIDE SEQUENCE [LARGE SCALE GENOMIC DNA]</scope>
    <source>
        <strain evidence="4">LMG 22940</strain>
    </source>
</reference>
<dbReference type="RefSeq" id="WP_087647371.1">
    <property type="nucleotide sequence ID" value="NZ_FCON02000075.1"/>
</dbReference>
<dbReference type="Pfam" id="PF01551">
    <property type="entry name" value="Peptidase_M23"/>
    <property type="match status" value="1"/>
</dbReference>
<feature type="domain" description="M23ase beta-sheet core" evidence="3">
    <location>
        <begin position="217"/>
        <end position="311"/>
    </location>
</feature>
<dbReference type="PANTHER" id="PTHR21666:SF270">
    <property type="entry name" value="MUREIN HYDROLASE ACTIVATOR ENVC"/>
    <property type="match status" value="1"/>
</dbReference>
<evidence type="ECO:0000259" key="3">
    <source>
        <dbReference type="Pfam" id="PF01551"/>
    </source>
</evidence>
<evidence type="ECO:0000313" key="4">
    <source>
        <dbReference type="EMBL" id="SAL78031.1"/>
    </source>
</evidence>
<proteinExistence type="predicted"/>
<keyword evidence="2" id="KW-1133">Transmembrane helix</keyword>
<evidence type="ECO:0000256" key="2">
    <source>
        <dbReference type="SAM" id="Phobius"/>
    </source>
</evidence>
<dbReference type="InterPro" id="IPR050570">
    <property type="entry name" value="Cell_wall_metabolism_enzyme"/>
</dbReference>
<dbReference type="Proteomes" id="UP000054770">
    <property type="component" value="Unassembled WGS sequence"/>
</dbReference>
<organism evidence="4 5">
    <name type="scientific">Caballeronia choica</name>
    <dbReference type="NCBI Taxonomy" id="326476"/>
    <lineage>
        <taxon>Bacteria</taxon>
        <taxon>Pseudomonadati</taxon>
        <taxon>Pseudomonadota</taxon>
        <taxon>Betaproteobacteria</taxon>
        <taxon>Burkholderiales</taxon>
        <taxon>Burkholderiaceae</taxon>
        <taxon>Caballeronia</taxon>
    </lineage>
</organism>
<dbReference type="SUPFAM" id="SSF51261">
    <property type="entry name" value="Duplicated hybrid motif"/>
    <property type="match status" value="1"/>
</dbReference>
<name>A0A158KC81_9BURK</name>
<dbReference type="CDD" id="cd12797">
    <property type="entry name" value="M23_peptidase"/>
    <property type="match status" value="1"/>
</dbReference>
<accession>A0A158KC81</accession>
<dbReference type="EMBL" id="FCON02000075">
    <property type="protein sequence ID" value="SAL78031.1"/>
    <property type="molecule type" value="Genomic_DNA"/>
</dbReference>
<feature type="region of interest" description="Disordered" evidence="1">
    <location>
        <begin position="104"/>
        <end position="134"/>
    </location>
</feature>
<keyword evidence="2" id="KW-0472">Membrane</keyword>
<feature type="compositionally biased region" description="Basic and acidic residues" evidence="1">
    <location>
        <begin position="104"/>
        <end position="114"/>
    </location>
</feature>
<comment type="caution">
    <text evidence="4">The sequence shown here is derived from an EMBL/GenBank/DDBJ whole genome shotgun (WGS) entry which is preliminary data.</text>
</comment>
<keyword evidence="5" id="KW-1185">Reference proteome</keyword>